<feature type="region of interest" description="Disordered" evidence="1">
    <location>
        <begin position="798"/>
        <end position="817"/>
    </location>
</feature>
<accession>A0A2J8AJG9</accession>
<proteinExistence type="predicted"/>
<evidence type="ECO:0000256" key="1">
    <source>
        <dbReference type="SAM" id="MobiDB-lite"/>
    </source>
</evidence>
<evidence type="ECO:0000313" key="2">
    <source>
        <dbReference type="EMBL" id="PNH12667.1"/>
    </source>
</evidence>
<dbReference type="Proteomes" id="UP000236333">
    <property type="component" value="Unassembled WGS sequence"/>
</dbReference>
<feature type="compositionally biased region" description="Low complexity" evidence="1">
    <location>
        <begin position="802"/>
        <end position="814"/>
    </location>
</feature>
<gene>
    <name evidence="2" type="ORF">TSOC_000355</name>
</gene>
<feature type="region of interest" description="Disordered" evidence="1">
    <location>
        <begin position="1"/>
        <end position="44"/>
    </location>
</feature>
<sequence length="1153" mass="118486">MLRPRHSAAAARPSRPLPRGCPAGRLARAPARSVPRPSDGVGAAAGHSVPAALLASRCAAASRGTGAHAASSHNAAGCCFAAAPAPVRAPLRPSVLVRATEPAATSLDNATAPREAAPRASDAPPAPPPLSELPTPMAPDAIPPLLDWVTTAAARPVAVQCVLERFLSKEARRCVQEAAVLGVQAFVDGGDGSVGAAPPLVLPSHLAVAALSSPHPDCAAALGVLHHAGLPLQRCKQALLAAAQAEASRAGARGSSCQPQDGIFSPAAQHFLFQSYRWAIYTGHDCVLPCHLLWALSADPRVAYSRDRRDPLDPAVRPWQDWRPPLVGLLEEAGLERPAALYEQLLGVLQRVISAAATEEPASDATAAASAAERADAASPAVSKASQLHQVLHARLQASTSSDDLVELLLSCRAAGLVLSRAQVLAVDESIMTHRFRPAFAVGCQYVMGAAALGHQCSKDVLDFMVWRMQVPPPPSSVGLPYVEGPAAPGDPVVVHVCHFAAALRFQGVDAAEFSRLTWLRCPARSQPLSEEAEELLLLSDTLEAIGPNCSSSSSSSPNLRSLIAGIASQLVAPPPAAQLATPRSWRRHGAYRVSPVAVPRILWDVNCPLAVAAAAAYLSTTALASTADTVNIVSRLPWPGDQETPPWLGRLTLQQRVRLLSRLAAVRSHLAVPKAALILEAAAAAANSEHASVHASLELQRQAGLALAATGQPVSEGWLRQLVSYGPAVSKPAAEALVALLAAAEAHRDAAAAFEPPPPELLAQLSDALWANAHQPHMTPNEALQALHNLRSISRPRHAPADAANAGPSAAGGLQAPAEPVVSSYSSGVATLDLRKQLTFLGVGAELTAAAMDHWTGGVGVGASRENVQQEDTPAAAPEPRSVIWSLLRGGSCGGGTEEQGASEEAAALLQRADQMLRAPAPSADTGSRRAAEQLSGDVAAAVLQPYGLGPPPLPSPRQCLQLLVGLALLRAPAPSVRCMKVLSEGAARYRAQAGADAASGLGPAQLSVLLLWSRSLLQREFAVQALVGELVRMLEGDAGGSGGGGGSSAQGTGAAAGALGVGSAAEAAGVLLAAAFLCEVVRGLVAEGEGEAVIGPRVGGAVRGLRGRVEALEREAAGGTGSDPRADTAAAAARQRVATARQLLAELMQYG</sequence>
<protein>
    <submittedName>
        <fullName evidence="2">Uncharacterized protein</fullName>
    </submittedName>
</protein>
<evidence type="ECO:0000313" key="3">
    <source>
        <dbReference type="Proteomes" id="UP000236333"/>
    </source>
</evidence>
<feature type="compositionally biased region" description="Low complexity" evidence="1">
    <location>
        <begin position="7"/>
        <end position="18"/>
    </location>
</feature>
<organism evidence="2 3">
    <name type="scientific">Tetrabaena socialis</name>
    <dbReference type="NCBI Taxonomy" id="47790"/>
    <lineage>
        <taxon>Eukaryota</taxon>
        <taxon>Viridiplantae</taxon>
        <taxon>Chlorophyta</taxon>
        <taxon>core chlorophytes</taxon>
        <taxon>Chlorophyceae</taxon>
        <taxon>CS clade</taxon>
        <taxon>Chlamydomonadales</taxon>
        <taxon>Tetrabaenaceae</taxon>
        <taxon>Tetrabaena</taxon>
    </lineage>
</organism>
<dbReference type="EMBL" id="PGGS01000005">
    <property type="protein sequence ID" value="PNH12667.1"/>
    <property type="molecule type" value="Genomic_DNA"/>
</dbReference>
<reference evidence="2 3" key="1">
    <citation type="journal article" date="2017" name="Mol. Biol. Evol.">
        <title>The 4-celled Tetrabaena socialis nuclear genome reveals the essential components for genetic control of cell number at the origin of multicellularity in the volvocine lineage.</title>
        <authorList>
            <person name="Featherston J."/>
            <person name="Arakaki Y."/>
            <person name="Hanschen E.R."/>
            <person name="Ferris P.J."/>
            <person name="Michod R.E."/>
            <person name="Olson B.J.S.C."/>
            <person name="Nozaki H."/>
            <person name="Durand P.M."/>
        </authorList>
    </citation>
    <scope>NUCLEOTIDE SEQUENCE [LARGE SCALE GENOMIC DNA]</scope>
    <source>
        <strain evidence="2 3">NIES-571</strain>
    </source>
</reference>
<feature type="region of interest" description="Disordered" evidence="1">
    <location>
        <begin position="102"/>
        <end position="137"/>
    </location>
</feature>
<feature type="compositionally biased region" description="Low complexity" evidence="1">
    <location>
        <begin position="112"/>
        <end position="123"/>
    </location>
</feature>
<dbReference type="AlphaFoldDB" id="A0A2J8AJG9"/>
<comment type="caution">
    <text evidence="2">The sequence shown here is derived from an EMBL/GenBank/DDBJ whole genome shotgun (WGS) entry which is preliminary data.</text>
</comment>
<name>A0A2J8AJG9_9CHLO</name>
<keyword evidence="3" id="KW-1185">Reference proteome</keyword>